<keyword evidence="6 9" id="KW-1133">Transmembrane helix</keyword>
<dbReference type="Pfam" id="PF22901">
    <property type="entry name" value="dsrm_Ferlin"/>
    <property type="match status" value="1"/>
</dbReference>
<dbReference type="EnsemblMetazoa" id="XM_008204975">
    <property type="protein sequence ID" value="XP_008203197"/>
    <property type="gene ID" value="LOC100114807"/>
</dbReference>
<dbReference type="OrthoDB" id="10059618at2759"/>
<feature type="domain" description="C2" evidence="10">
    <location>
        <begin position="156"/>
        <end position="275"/>
    </location>
</feature>
<feature type="domain" description="C2" evidence="10">
    <location>
        <begin position="676"/>
        <end position="804"/>
    </location>
</feature>
<keyword evidence="12" id="KW-1185">Reference proteome</keyword>
<dbReference type="FunCoup" id="A0A7M7H2C4">
    <property type="interactions" value="36"/>
</dbReference>
<evidence type="ECO:0000256" key="1">
    <source>
        <dbReference type="ARBA" id="ARBA00004167"/>
    </source>
</evidence>
<feature type="compositionally biased region" description="Basic and acidic residues" evidence="8">
    <location>
        <begin position="1615"/>
        <end position="1626"/>
    </location>
</feature>
<dbReference type="InterPro" id="IPR012561">
    <property type="entry name" value="Ferlin_B-domain"/>
</dbReference>
<evidence type="ECO:0000256" key="9">
    <source>
        <dbReference type="SAM" id="Phobius"/>
    </source>
</evidence>
<dbReference type="PROSITE" id="PS50004">
    <property type="entry name" value="C2"/>
    <property type="match status" value="5"/>
</dbReference>
<dbReference type="InterPro" id="IPR037724">
    <property type="entry name" value="C2E_Ferlin"/>
</dbReference>
<dbReference type="CDD" id="cd08374">
    <property type="entry name" value="C2F_Ferlin"/>
    <property type="match status" value="1"/>
</dbReference>
<dbReference type="InterPro" id="IPR032362">
    <property type="entry name" value="Ferlin_C"/>
</dbReference>
<keyword evidence="7 9" id="KW-0472">Membrane</keyword>
<keyword evidence="3" id="KW-0479">Metal-binding</keyword>
<evidence type="ECO:0000256" key="3">
    <source>
        <dbReference type="ARBA" id="ARBA00022723"/>
    </source>
</evidence>
<dbReference type="PANTHER" id="PTHR12546:SF60">
    <property type="entry name" value="MISFIRE, ISOFORM F"/>
    <property type="match status" value="1"/>
</dbReference>
<evidence type="ECO:0000313" key="12">
    <source>
        <dbReference type="Proteomes" id="UP000002358"/>
    </source>
</evidence>
<evidence type="ECO:0000256" key="6">
    <source>
        <dbReference type="ARBA" id="ARBA00022989"/>
    </source>
</evidence>
<dbReference type="GO" id="GO:0046872">
    <property type="term" value="F:metal ion binding"/>
    <property type="evidence" value="ECO:0007669"/>
    <property type="project" value="UniProtKB-KW"/>
</dbReference>
<dbReference type="Pfam" id="PF16165">
    <property type="entry name" value="Ferlin_C"/>
    <property type="match status" value="1"/>
</dbReference>
<dbReference type="InParanoid" id="A0A7M7H2C4"/>
<feature type="transmembrane region" description="Helical" evidence="9">
    <location>
        <begin position="1659"/>
        <end position="1681"/>
    </location>
</feature>
<evidence type="ECO:0000256" key="2">
    <source>
        <dbReference type="ARBA" id="ARBA00022692"/>
    </source>
</evidence>
<proteinExistence type="predicted"/>
<dbReference type="SMART" id="SM01202">
    <property type="entry name" value="FerI"/>
    <property type="match status" value="1"/>
</dbReference>
<evidence type="ECO:0000256" key="8">
    <source>
        <dbReference type="SAM" id="MobiDB-lite"/>
    </source>
</evidence>
<dbReference type="Pfam" id="PF08150">
    <property type="entry name" value="FerB"/>
    <property type="match status" value="1"/>
</dbReference>
<dbReference type="InterPro" id="IPR055072">
    <property type="entry name" value="Ferlin_DSRM"/>
</dbReference>
<evidence type="ECO:0000256" key="4">
    <source>
        <dbReference type="ARBA" id="ARBA00022737"/>
    </source>
</evidence>
<dbReference type="GO" id="GO:0007009">
    <property type="term" value="P:plasma membrane organization"/>
    <property type="evidence" value="ECO:0007669"/>
    <property type="project" value="TreeGrafter"/>
</dbReference>
<organism evidence="11 12">
    <name type="scientific">Nasonia vitripennis</name>
    <name type="common">Parasitic wasp</name>
    <dbReference type="NCBI Taxonomy" id="7425"/>
    <lineage>
        <taxon>Eukaryota</taxon>
        <taxon>Metazoa</taxon>
        <taxon>Ecdysozoa</taxon>
        <taxon>Arthropoda</taxon>
        <taxon>Hexapoda</taxon>
        <taxon>Insecta</taxon>
        <taxon>Pterygota</taxon>
        <taxon>Neoptera</taxon>
        <taxon>Endopterygota</taxon>
        <taxon>Hymenoptera</taxon>
        <taxon>Apocrita</taxon>
        <taxon>Proctotrupomorpha</taxon>
        <taxon>Chalcidoidea</taxon>
        <taxon>Pteromalidae</taxon>
        <taxon>Pteromalinae</taxon>
        <taxon>Nasonia</taxon>
    </lineage>
</organism>
<dbReference type="SMART" id="SM01201">
    <property type="entry name" value="FerB"/>
    <property type="match status" value="1"/>
</dbReference>
<feature type="domain" description="C2" evidence="10">
    <location>
        <begin position="1414"/>
        <end position="1561"/>
    </location>
</feature>
<dbReference type="GO" id="GO:0016020">
    <property type="term" value="C:membrane"/>
    <property type="evidence" value="ECO:0007669"/>
    <property type="project" value="UniProtKB-SubCell"/>
</dbReference>
<dbReference type="CDD" id="cd04037">
    <property type="entry name" value="C2E_Ferlin"/>
    <property type="match status" value="1"/>
</dbReference>
<evidence type="ECO:0000256" key="7">
    <source>
        <dbReference type="ARBA" id="ARBA00023136"/>
    </source>
</evidence>
<feature type="region of interest" description="Disordered" evidence="8">
    <location>
        <begin position="388"/>
        <end position="413"/>
    </location>
</feature>
<dbReference type="InterPro" id="IPR000008">
    <property type="entry name" value="C2_dom"/>
</dbReference>
<accession>A0A7M7H2C4</accession>
<evidence type="ECO:0000313" key="11">
    <source>
        <dbReference type="EnsemblMetazoa" id="XP_008203197"/>
    </source>
</evidence>
<sequence length="1692" mass="192979">MTRVRKSSKKLDTYQICVTVIEAKHLEQNGSPMVVVRVGNRKKKTAVCKTTDNPYYNEYFVFDLTCSMDTLLSTRLELAVYLCGRLKRSKFHGNIVFEVATVWDQPDHQYHHKWAMLTNPRDLTSGPRGYVKCNIAVHAKGEKFKMPPETDGDDDIEGNLLLPLGDSKYFATRQRARYVFTLHRVEDMADAEGRLCYISLSFAGLKSSTSSDAGGNPRFDERLVFKEMFPPLCHRARISIKCRKSSSGCCRNNTIASYLLNLKSISNSGEYGFLPTFGPSFLHLYANAANLTGAIYRGRLLLSLKTEIDRSEAASSGAVGVHLETAASIVEDSLWRLDEYLLVGVFYDCCMIDRSLLASGKSASLELSLGNAGNLSYSDHQLRVCDEEAQENDDKSSAEEETTYGATGCASPDSQSETLAQIVTSIDLKYNCLEFGVKKPCVFVKSWWPNTEWRARNTNRLTFIADNLERELERLETLVTLGHEAAHSAYNSAIRGLQQHCASYLHSLRSLAMGCARPDDNGEDVVSCMTSLDRHRLNYCRREIEGVMQKVKVNGELGDNGLIRIAMVHARNHLRIIRSLCKDPQHTLPDIFLWLLSNSRRLGYTRLPASRVLYAEERPERGRNCGQRLNLFLETRDSSAVVCQTELFLWLGNAKFAGACWSALPPGYRLEDETLGGGRLDVFPKFLEYEKSSKFQLRAHIFQGRFEPGMDSSGLLDPMLRVIFQGYTMATRVIKQTLDPFWDQTLVFPAIDVHGMREHVKNHPPKVVLEAFDRDYCNSLELYGRCVARPLVKLDTETHSPPDFPPKLRWHRFGHDDDNGNDDRRPAADDSGAAVLAAFELVEVCDKDHALDTPDLVSSSPRVYRVPEEIRPKMATYRIEVVFWGVRDMRRLNLVPVHRPKIAVECAGVHVESEVMENAKRFANFQEMRVSVDLEMSTEEMYYPPITIKAYDSRGFGCFKYAGMCCIPTIYVFMQRLITKSEYESAIYHSSRKSRPAVQQHTAVAIEPDYKKTPDDQEEEAIALMSYKKLSRQQRCTASSGTAGQLLGRLLRLRRTTKRAAATAALDRDESHDWWSKYYASLEEEKSHERGSVPSHTKRLATFKVYAAELEAQPEFSGFQDRLRSFELRRGKKVVGGAGDPWLDDENNYAGKFKGNVAVYRWPHPEGLACVNRSGRSASHGLLDDYPSQEQQMLIVRLYVVKAINLRPCDPLSGKADPYLKVKLGKNSIDDRKKYIPNQLNPTFGRVIELEASFPKDHTLTIQVWDYDATSSDDLIGETRVDVETRFYSQHRAQCGLAKHYDVTGYNAWRDREKPCQILRQLCRRYNLPLPEYWDDYVRIGRRKFYCERDPEDGVDREERMALSVLHRWSEFPICGCVLVPEHVERRPLFNPKRPGLEQGRLEMWIDMFGIDELPTKPAVDISPQEPEDYELRVTVWNTEDVPLVDSQFLTGEKCSDIYVKGWILAEDNQRTDVHYNSLTGEGNFNWRFVFRFTWARGERMMIVSRKASVFARDETEQKMPCKLTLQVWDSDHFSKDDFLGELTLYLANMPKGSHSSRNCYLRLLIDSQSPRMSLFRAQRTRGWWPLSISTAAGQYAPAGKIELEMSLLPASEADKQPVGKGREPPEALPPPDRPDTSFSWFRNPWKAFCFVVCRYYRWRILGCCCCMLLVLLVGCAVYAFPGYLVKRILGA</sequence>
<evidence type="ECO:0000256" key="5">
    <source>
        <dbReference type="ARBA" id="ARBA00022837"/>
    </source>
</evidence>
<dbReference type="Gene3D" id="2.60.40.150">
    <property type="entry name" value="C2 domain"/>
    <property type="match status" value="4"/>
</dbReference>
<dbReference type="GeneID" id="100114807"/>
<feature type="compositionally biased region" description="Basic and acidic residues" evidence="8">
    <location>
        <begin position="388"/>
        <end position="398"/>
    </location>
</feature>
<dbReference type="InterPro" id="IPR037721">
    <property type="entry name" value="Ferlin"/>
</dbReference>
<feature type="domain" description="C2" evidence="10">
    <location>
        <begin position="1176"/>
        <end position="1296"/>
    </location>
</feature>
<comment type="subcellular location">
    <subcellularLocation>
        <location evidence="1">Membrane</location>
        <topology evidence="1">Single-pass membrane protein</topology>
    </subcellularLocation>
</comment>
<dbReference type="Pfam" id="PF00168">
    <property type="entry name" value="C2"/>
    <property type="match status" value="3"/>
</dbReference>
<feature type="domain" description="C2" evidence="10">
    <location>
        <begin position="1"/>
        <end position="115"/>
    </location>
</feature>
<dbReference type="Pfam" id="PF08151">
    <property type="entry name" value="FerI"/>
    <property type="match status" value="1"/>
</dbReference>
<reference evidence="11" key="1">
    <citation type="submission" date="2021-01" db="UniProtKB">
        <authorList>
            <consortium name="EnsemblMetazoa"/>
        </authorList>
    </citation>
    <scope>IDENTIFICATION</scope>
</reference>
<keyword evidence="2 9" id="KW-0812">Transmembrane</keyword>
<keyword evidence="5" id="KW-0106">Calcium</keyword>
<feature type="region of interest" description="Disordered" evidence="8">
    <location>
        <begin position="1615"/>
        <end position="1634"/>
    </location>
</feature>
<dbReference type="InterPro" id="IPR037723">
    <property type="entry name" value="C2D_Ferlin"/>
</dbReference>
<dbReference type="KEGG" id="nvi:100114807"/>
<dbReference type="Proteomes" id="UP000002358">
    <property type="component" value="Chromosome 4"/>
</dbReference>
<name>A0A7M7H2C4_NASVI</name>
<dbReference type="SUPFAM" id="SSF49562">
    <property type="entry name" value="C2 domain (Calcium/lipid-binding domain, CaLB)"/>
    <property type="match status" value="4"/>
</dbReference>
<keyword evidence="4" id="KW-0677">Repeat</keyword>
<dbReference type="InterPro" id="IPR035892">
    <property type="entry name" value="C2_domain_sf"/>
</dbReference>
<dbReference type="InterPro" id="IPR037725">
    <property type="entry name" value="C2F_Ferlin"/>
</dbReference>
<dbReference type="SMART" id="SM00239">
    <property type="entry name" value="C2"/>
    <property type="match status" value="5"/>
</dbReference>
<dbReference type="PANTHER" id="PTHR12546">
    <property type="entry name" value="FER-1-LIKE"/>
    <property type="match status" value="1"/>
</dbReference>
<feature type="region of interest" description="Disordered" evidence="8">
    <location>
        <begin position="798"/>
        <end position="828"/>
    </location>
</feature>
<feature type="compositionally biased region" description="Basic and acidic residues" evidence="8">
    <location>
        <begin position="813"/>
        <end position="828"/>
    </location>
</feature>
<dbReference type="SMR" id="A0A7M7H2C4"/>
<dbReference type="InterPro" id="IPR012968">
    <property type="entry name" value="FerIin_dom"/>
</dbReference>
<dbReference type="CDD" id="cd04017">
    <property type="entry name" value="C2D_Ferlin"/>
    <property type="match status" value="1"/>
</dbReference>
<evidence type="ECO:0000259" key="10">
    <source>
        <dbReference type="PROSITE" id="PS50004"/>
    </source>
</evidence>
<protein>
    <recommendedName>
        <fullName evidence="10">C2 domain-containing protein</fullName>
    </recommendedName>
</protein>
<dbReference type="RefSeq" id="XP_008203197.1">
    <property type="nucleotide sequence ID" value="XM_008204975.4"/>
</dbReference>